<dbReference type="Proteomes" id="UP000178943">
    <property type="component" value="Unassembled WGS sequence"/>
</dbReference>
<dbReference type="Gene3D" id="1.25.40.10">
    <property type="entry name" value="Tetratricopeptide repeat domain"/>
    <property type="match status" value="1"/>
</dbReference>
<dbReference type="GO" id="GO:0008757">
    <property type="term" value="F:S-adenosylmethionine-dependent methyltransferase activity"/>
    <property type="evidence" value="ECO:0007669"/>
    <property type="project" value="InterPro"/>
</dbReference>
<dbReference type="InterPro" id="IPR022642">
    <property type="entry name" value="CheR_C"/>
</dbReference>
<dbReference type="SMART" id="SM00028">
    <property type="entry name" value="TPR"/>
    <property type="match status" value="3"/>
</dbReference>
<evidence type="ECO:0000313" key="5">
    <source>
        <dbReference type="EMBL" id="OGF68271.1"/>
    </source>
</evidence>
<keyword evidence="1" id="KW-0489">Methyltransferase</keyword>
<organism evidence="5 6">
    <name type="scientific">Candidatus Fischerbacteria bacterium RBG_13_37_8</name>
    <dbReference type="NCBI Taxonomy" id="1817863"/>
    <lineage>
        <taxon>Bacteria</taxon>
        <taxon>Candidatus Fischeribacteriota</taxon>
    </lineage>
</organism>
<evidence type="ECO:0000313" key="6">
    <source>
        <dbReference type="Proteomes" id="UP000178943"/>
    </source>
</evidence>
<dbReference type="Pfam" id="PF01739">
    <property type="entry name" value="CheR"/>
    <property type="match status" value="1"/>
</dbReference>
<dbReference type="PRINTS" id="PR00996">
    <property type="entry name" value="CHERMTFRASE"/>
</dbReference>
<name>A0A1F5VYY9_9BACT</name>
<dbReference type="AlphaFoldDB" id="A0A1F5VYY9"/>
<dbReference type="Pfam" id="PF13181">
    <property type="entry name" value="TPR_8"/>
    <property type="match status" value="3"/>
</dbReference>
<dbReference type="GO" id="GO:0032259">
    <property type="term" value="P:methylation"/>
    <property type="evidence" value="ECO:0007669"/>
    <property type="project" value="UniProtKB-KW"/>
</dbReference>
<dbReference type="PROSITE" id="PS50123">
    <property type="entry name" value="CHER"/>
    <property type="match status" value="1"/>
</dbReference>
<evidence type="ECO:0000256" key="1">
    <source>
        <dbReference type="ARBA" id="ARBA00022603"/>
    </source>
</evidence>
<dbReference type="PANTHER" id="PTHR24422:SF19">
    <property type="entry name" value="CHEMOTAXIS PROTEIN METHYLTRANSFERASE"/>
    <property type="match status" value="1"/>
</dbReference>
<dbReference type="InterPro" id="IPR050903">
    <property type="entry name" value="Bact_Chemotaxis_MeTrfase"/>
</dbReference>
<evidence type="ECO:0000256" key="2">
    <source>
        <dbReference type="ARBA" id="ARBA00022679"/>
    </source>
</evidence>
<dbReference type="Gene3D" id="3.40.50.150">
    <property type="entry name" value="Vaccinia Virus protein VP39"/>
    <property type="match status" value="1"/>
</dbReference>
<keyword evidence="2" id="KW-0808">Transferase</keyword>
<dbReference type="InterPro" id="IPR011990">
    <property type="entry name" value="TPR-like_helical_dom_sf"/>
</dbReference>
<accession>A0A1F5VYY9</accession>
<keyword evidence="3" id="KW-0949">S-adenosyl-L-methionine</keyword>
<dbReference type="SMART" id="SM00138">
    <property type="entry name" value="MeTrc"/>
    <property type="match status" value="1"/>
</dbReference>
<evidence type="ECO:0000259" key="4">
    <source>
        <dbReference type="PROSITE" id="PS50123"/>
    </source>
</evidence>
<feature type="domain" description="CheR-type methyltransferase" evidence="4">
    <location>
        <begin position="1"/>
        <end position="283"/>
    </location>
</feature>
<evidence type="ECO:0000256" key="3">
    <source>
        <dbReference type="ARBA" id="ARBA00022691"/>
    </source>
</evidence>
<dbReference type="SUPFAM" id="SSF53335">
    <property type="entry name" value="S-adenosyl-L-methionine-dependent methyltransferases"/>
    <property type="match status" value="1"/>
</dbReference>
<dbReference type="EMBL" id="MFGW01000006">
    <property type="protein sequence ID" value="OGF68271.1"/>
    <property type="molecule type" value="Genomic_DNA"/>
</dbReference>
<protein>
    <recommendedName>
        <fullName evidence="4">CheR-type methyltransferase domain-containing protein</fullName>
    </recommendedName>
</protein>
<gene>
    <name evidence="5" type="ORF">A2Y62_02830</name>
</gene>
<dbReference type="InterPro" id="IPR000780">
    <property type="entry name" value="CheR_MeTrfase"/>
</dbReference>
<sequence>MITVINKLRYKELSEFLAEHMGLNFPPEKRGDLERGIRAAAKEFGYEDTELFIQKLIEAPLTKNQIEMLAEYLTVGETYFFREKKLFDILETHILPELIHKRYNNGRYLRIWSAGCSSGEEPYSVAMLLHQLIPDIKNWDISILATDINQRALKKTSNAIYKEWSFRDTPEWIKNRYFTKRKDDRYELLKYIKKMVTVSYHNLAQDVYPSRLNNATAVDIIFCRNVLMYFVLGHSKRVIQNLHRSLIEGGWLIVSPCEASHVLFDRFKTMNYPGVILYQKVMEMNQKDENVSDSLHCDMHLFQPLSANVSGQEVVQDVELEKSSVAKPVDETGQNGEEEIRVKNPDIATMALLARVHANLGRLTEAYEWCEKAITADKLNHTLYYLKASILQEQGLMEQAIAALKQALYLKQNFVIVHYMLGNLLQRSGKCEESKKYFNNALMLLDTMNEEEIVPESEGIVAGQLKKIIQSLTSLSGLLSLLGLSSLLSLLS</sequence>
<dbReference type="InterPro" id="IPR029063">
    <property type="entry name" value="SAM-dependent_MTases_sf"/>
</dbReference>
<proteinExistence type="predicted"/>
<reference evidence="5 6" key="1">
    <citation type="journal article" date="2016" name="Nat. Commun.">
        <title>Thousands of microbial genomes shed light on interconnected biogeochemical processes in an aquifer system.</title>
        <authorList>
            <person name="Anantharaman K."/>
            <person name="Brown C.T."/>
            <person name="Hug L.A."/>
            <person name="Sharon I."/>
            <person name="Castelle C.J."/>
            <person name="Probst A.J."/>
            <person name="Thomas B.C."/>
            <person name="Singh A."/>
            <person name="Wilkins M.J."/>
            <person name="Karaoz U."/>
            <person name="Brodie E.L."/>
            <person name="Williams K.H."/>
            <person name="Hubbard S.S."/>
            <person name="Banfield J.F."/>
        </authorList>
    </citation>
    <scope>NUCLEOTIDE SEQUENCE [LARGE SCALE GENOMIC DNA]</scope>
</reference>
<comment type="caution">
    <text evidence="5">The sequence shown here is derived from an EMBL/GenBank/DDBJ whole genome shotgun (WGS) entry which is preliminary data.</text>
</comment>
<dbReference type="SUPFAM" id="SSF48452">
    <property type="entry name" value="TPR-like"/>
    <property type="match status" value="1"/>
</dbReference>
<dbReference type="PANTHER" id="PTHR24422">
    <property type="entry name" value="CHEMOTAXIS PROTEIN METHYLTRANSFERASE"/>
    <property type="match status" value="1"/>
</dbReference>
<dbReference type="InterPro" id="IPR019734">
    <property type="entry name" value="TPR_rpt"/>
</dbReference>
<dbReference type="STRING" id="1817863.A2Y62_02830"/>